<reference evidence="3" key="1">
    <citation type="journal article" date="2020" name="Nat. Commun.">
        <title>Genome assembly of wild tea tree DASZ reveals pedigree and selection history of tea varieties.</title>
        <authorList>
            <person name="Zhang W."/>
            <person name="Zhang Y."/>
            <person name="Qiu H."/>
            <person name="Guo Y."/>
            <person name="Wan H."/>
            <person name="Zhang X."/>
            <person name="Scossa F."/>
            <person name="Alseekh S."/>
            <person name="Zhang Q."/>
            <person name="Wang P."/>
            <person name="Xu L."/>
            <person name="Schmidt M.H."/>
            <person name="Jia X."/>
            <person name="Li D."/>
            <person name="Zhu A."/>
            <person name="Guo F."/>
            <person name="Chen W."/>
            <person name="Ni D."/>
            <person name="Usadel B."/>
            <person name="Fernie A.R."/>
            <person name="Wen W."/>
        </authorList>
    </citation>
    <scope>NUCLEOTIDE SEQUENCE [LARGE SCALE GENOMIC DNA]</scope>
    <source>
        <strain evidence="3">cv. G240</strain>
    </source>
</reference>
<evidence type="ECO:0000313" key="2">
    <source>
        <dbReference type="EMBL" id="KAF5959837.1"/>
    </source>
</evidence>
<dbReference type="InterPro" id="IPR018170">
    <property type="entry name" value="Aldo/ket_reductase_CS"/>
</dbReference>
<dbReference type="AlphaFoldDB" id="A0A7J7I5C0"/>
<reference evidence="2 3" key="2">
    <citation type="submission" date="2020-07" db="EMBL/GenBank/DDBJ databases">
        <title>Genome assembly of wild tea tree DASZ reveals pedigree and selection history of tea varieties.</title>
        <authorList>
            <person name="Zhang W."/>
        </authorList>
    </citation>
    <scope>NUCLEOTIDE SEQUENCE [LARGE SCALE GENOMIC DNA]</scope>
    <source>
        <strain evidence="3">cv. G240</strain>
        <tissue evidence="2">Leaf</tissue>
    </source>
</reference>
<dbReference type="InterPro" id="IPR020471">
    <property type="entry name" value="AKR"/>
</dbReference>
<protein>
    <recommendedName>
        <fullName evidence="1">NADP-dependent oxidoreductase domain-containing protein</fullName>
    </recommendedName>
</protein>
<evidence type="ECO:0000259" key="1">
    <source>
        <dbReference type="Pfam" id="PF00248"/>
    </source>
</evidence>
<keyword evidence="3" id="KW-1185">Reference proteome</keyword>
<dbReference type="InterPro" id="IPR023210">
    <property type="entry name" value="NADP_OxRdtase_dom"/>
</dbReference>
<feature type="domain" description="NADP-dependent oxidoreductase" evidence="1">
    <location>
        <begin position="4"/>
        <end position="85"/>
    </location>
</feature>
<dbReference type="PROSITE" id="PS00062">
    <property type="entry name" value="ALDOKETO_REDUCTASE_2"/>
    <property type="match status" value="1"/>
</dbReference>
<proteinExistence type="predicted"/>
<dbReference type="Gene3D" id="3.20.20.100">
    <property type="entry name" value="NADP-dependent oxidoreductase domain"/>
    <property type="match status" value="1"/>
</dbReference>
<dbReference type="Pfam" id="PF00248">
    <property type="entry name" value="Aldo_ket_red"/>
    <property type="match status" value="1"/>
</dbReference>
<dbReference type="EMBL" id="JACBKZ010000001">
    <property type="protein sequence ID" value="KAF5959837.1"/>
    <property type="molecule type" value="Genomic_DNA"/>
</dbReference>
<gene>
    <name evidence="2" type="ORF">HYC85_001046</name>
</gene>
<sequence length="104" mass="12004">MEHGDMFLVHWPVKLKPWATNAVPEEAEFEPVLDLETTWGGMERCLDMGLCRSIGVSNFSTNKIQRLLDFASNPPAINQVMLFFCFSNNSMDTQTNYRIDRKKM</sequence>
<name>A0A7J7I5C0_CAMSI</name>
<comment type="caution">
    <text evidence="2">The sequence shown here is derived from an EMBL/GenBank/DDBJ whole genome shotgun (WGS) entry which is preliminary data.</text>
</comment>
<dbReference type="Proteomes" id="UP000593564">
    <property type="component" value="Unassembled WGS sequence"/>
</dbReference>
<organism evidence="2 3">
    <name type="scientific">Camellia sinensis</name>
    <name type="common">Tea plant</name>
    <name type="synonym">Thea sinensis</name>
    <dbReference type="NCBI Taxonomy" id="4442"/>
    <lineage>
        <taxon>Eukaryota</taxon>
        <taxon>Viridiplantae</taxon>
        <taxon>Streptophyta</taxon>
        <taxon>Embryophyta</taxon>
        <taxon>Tracheophyta</taxon>
        <taxon>Spermatophyta</taxon>
        <taxon>Magnoliopsida</taxon>
        <taxon>eudicotyledons</taxon>
        <taxon>Gunneridae</taxon>
        <taxon>Pentapetalae</taxon>
        <taxon>asterids</taxon>
        <taxon>Ericales</taxon>
        <taxon>Theaceae</taxon>
        <taxon>Camellia</taxon>
    </lineage>
</organism>
<evidence type="ECO:0000313" key="3">
    <source>
        <dbReference type="Proteomes" id="UP000593564"/>
    </source>
</evidence>
<accession>A0A7J7I5C0</accession>
<dbReference type="PANTHER" id="PTHR11732">
    <property type="entry name" value="ALDO/KETO REDUCTASE"/>
    <property type="match status" value="1"/>
</dbReference>
<dbReference type="InterPro" id="IPR036812">
    <property type="entry name" value="NAD(P)_OxRdtase_dom_sf"/>
</dbReference>
<dbReference type="GO" id="GO:0016491">
    <property type="term" value="F:oxidoreductase activity"/>
    <property type="evidence" value="ECO:0007669"/>
    <property type="project" value="InterPro"/>
</dbReference>
<dbReference type="SUPFAM" id="SSF51430">
    <property type="entry name" value="NAD(P)-linked oxidoreductase"/>
    <property type="match status" value="1"/>
</dbReference>